<dbReference type="SUPFAM" id="SSF56281">
    <property type="entry name" value="Metallo-hydrolase/oxidoreductase"/>
    <property type="match status" value="1"/>
</dbReference>
<reference evidence="1" key="1">
    <citation type="journal article" date="2021" name="Nat. Commun.">
        <title>Genetic determinants of endophytism in the Arabidopsis root mycobiome.</title>
        <authorList>
            <person name="Mesny F."/>
            <person name="Miyauchi S."/>
            <person name="Thiergart T."/>
            <person name="Pickel B."/>
            <person name="Atanasova L."/>
            <person name="Karlsson M."/>
            <person name="Huettel B."/>
            <person name="Barry K.W."/>
            <person name="Haridas S."/>
            <person name="Chen C."/>
            <person name="Bauer D."/>
            <person name="Andreopoulos W."/>
            <person name="Pangilinan J."/>
            <person name="LaButti K."/>
            <person name="Riley R."/>
            <person name="Lipzen A."/>
            <person name="Clum A."/>
            <person name="Drula E."/>
            <person name="Henrissat B."/>
            <person name="Kohler A."/>
            <person name="Grigoriev I.V."/>
            <person name="Martin F.M."/>
            <person name="Hacquard S."/>
        </authorList>
    </citation>
    <scope>NUCLEOTIDE SEQUENCE</scope>
    <source>
        <strain evidence="1">FSSC 5 MPI-SDFR-AT-0091</strain>
    </source>
</reference>
<name>A0A9P9GNX3_FUSSL</name>
<organism evidence="1 2">
    <name type="scientific">Fusarium solani</name>
    <name type="common">Filamentous fungus</name>
    <dbReference type="NCBI Taxonomy" id="169388"/>
    <lineage>
        <taxon>Eukaryota</taxon>
        <taxon>Fungi</taxon>
        <taxon>Dikarya</taxon>
        <taxon>Ascomycota</taxon>
        <taxon>Pezizomycotina</taxon>
        <taxon>Sordariomycetes</taxon>
        <taxon>Hypocreomycetidae</taxon>
        <taxon>Hypocreales</taxon>
        <taxon>Nectriaceae</taxon>
        <taxon>Fusarium</taxon>
        <taxon>Fusarium solani species complex</taxon>
    </lineage>
</organism>
<dbReference type="EMBL" id="JAGTJS010000019">
    <property type="protein sequence ID" value="KAH7243049.1"/>
    <property type="molecule type" value="Genomic_DNA"/>
</dbReference>
<gene>
    <name evidence="1" type="ORF">B0J15DRAFT_566100</name>
</gene>
<dbReference type="SUPFAM" id="SSF89372">
    <property type="entry name" value="Fucose-specific lectin"/>
    <property type="match status" value="2"/>
</dbReference>
<proteinExistence type="predicted"/>
<dbReference type="Gene3D" id="2.120.10.70">
    <property type="entry name" value="Fucose-specific lectin"/>
    <property type="match status" value="2"/>
</dbReference>
<keyword evidence="2" id="KW-1185">Reference proteome</keyword>
<comment type="caution">
    <text evidence="1">The sequence shown here is derived from an EMBL/GenBank/DDBJ whole genome shotgun (WGS) entry which is preliminary data.</text>
</comment>
<dbReference type="OrthoDB" id="3259037at2759"/>
<sequence>MPPPPLGSTLLHVVYAGRGDAFYLEYTYTNMLGYEEHVLVPLDGGPRKFIVGVEHNAPYSKYYLAVGEHIWKESFAGPGNLKFGPKAIINSHPHDDHLDGLLYLMDSQWKDAMSFNGPFILPNQECGGKILVEDMAKKLGFTQSYGCQVPGIKFYYPSPKADDREILSFNFPTTLVNADTGVMSEPTHQLGDRPVIWLPDRVSIDTSPENLESILMDVDPNQTKGAGRMFFTGDNIGHNIVDCVSGKHFTVYKIQHHGSLRNTQYEETVEAVASPVAEEAALFALLSFVFREVPDALFINPKGVTRIATLEEFIRNCFNKTERLVIDEYMKELEKRNRAYLEKCTSGKPVKLIKWEPDSRDLLKTRPPTKIWADIVQNIHDAVPPPGGYGDSTYGKLFYSPPPKERVRTRRYAMRPWAASLLDVKKFQNNFKAILLAGSIFQFFETFTADAYVLSANGTHSHPSAATIAGLALLVHHRDPPQPVPLYVTSGYAIDMKEVHSYIKEMGYGPKRVLNGRYLVIRCLDKGVYMTINGNGGAMAPKPGESRDVLGVTRNLPIGTDASMELEELQKKFETSNFLLPDRLIDRDGSYRYQITAPVQPGITQETYMTLDQTTGAVGLTPLLPANPFIVLNSWTLEAPTFEHYLVSQTYEPIRKEASLRIGDRKADGIARWQIGFRKGSNWLKFYVKGDGTFAEVGWDQKIPTGGKDVYFYLKDVTPPTALLGQRPSAITSMVAQPPVPPVTGLGRTGTTLAEFCIAAGIDTKPPLSALRALQALVGAQNLSALGVTDGFEKFVLPYLTDLASSVDFTDNGLDMEVNSASLTLSPPTDAVIDVGGEMQKIASVVMTLQWPIIEDLSVVTTVNTEDGITLAKKRKLAATALPISLKKTLATMGVDATTMEKLGAPNAVAYLTANPVGLVKLFYDRVPMALLMAGLVELKPDLELSTVEAWYDPTGLPVVKRAQVVCLTSADTWKSLFDFGGIEIVLGEVGILLEDALLPSETITLYGSAMFKTPVPQADGVKLSLSCELNMEGDVQFEFSISGTDSLDKLSSLLKPDSGLTNAQVPFRNGPLSTLANTSKLAMTFTQSTNHIADYKLSKISASTRFSDWKDFLPTEFPINNLVSVTDVGIALEIQNPLDSAQRAVGASVALELKVGSDKNTQKIVRLGFAANPLGSFGDYEYRLAVLAPDSGLSIVDIIAAIGLPDITEALFAMGPLVNQPAKEVRIRSLSVAVEKRDDAWKFADWSLDMGVDNFVIFQDVFSLSNVSLTLENGNGVLMGDLSGSIQIATIILECKMSLPTQSRPGMISIESPNGVSATDIISALKLPDVSSIPVLGTLLSTQLGTAHFTIGYLPNGRGGSSLSWLGSSFTFELDQVSVTETLIIDGISVAIGYHSEHDPFGPGKTQFVFLLRASLFDNALAADIIYDSLLSKIEFALTSPDPTKMVKISDMVGKLLGPSFQYTLEPLVQDMAIKEASLKLSTASGIKVQHFNIDISDAASAEFQGLTMKSLSVEYTAAQAAKGDKPAVPEKFVLQGSIQKGKVGARLTIECTSSDSEKPTQVLFVLDSPPGTNLYLSGLVDLFTLSDPLYDKPDQGPDFTGLAIKTIQGKVSLQTDAQTGKKSLSLDSLDAHIESTSSIEILKDPAVTLKSISLRLHYENKAFSGQVYGHLAIETVDIWAYFKKDDKGNSVFEGRLSLNDQQAPVAFDKLAATFLPDVADYAIPSLLNAPRDIPLFVFGVKLIPHKSIEVWGTGKLPLSLGASGYTVSMAKIGGMVRRIKGSDVLGLPDQYTAFLIGELQFNTFTSARASVTIGTGKATMLTASITSQSSAIDLDGLTAPLSGDGSTLKTISPTGTSNMSFGSSGYLCVDFTNSKLFLFGQLAPPISAYGMIMGEWKPAGKTSDRRYFVSATTQNLGQIWSDLNVPVLSAFEFSLAGGQIVSWTGTVEELHTELSAFVAAAQYAKVDVTDVSSTLLALPQTEPVPRGGALFATLDLKRGGVVNQAITTGLEPTMPDPTLAFYAMLNKDEPKQSKFMVSMQNMYLFGGALLFNGTAEYYPDGRKLLALGSMQLTLSTASSVTLQMELDVSENLTSFKLQGKPSTDDTLVNPFVDMFNVQLKALVLTGSIHKSDKGTVSDYSLSGSVYLGVGILRADLTGSIYFSQGKAVTANLALVTGQQGISVDDVFSSIIQPGDTSSGSWPSGYGTISFQSASIYYSIQEYHLGKQVFRKGYHIAADIQIFGTLFSITADLGNRKGIVITGQKTDPIDLGFLRLTGQTPTPPTPPPTPPAPAAGPSVTIDTTGSSVSLPYSHRSVMIEDDVANMSKTVYKAEVGAQLFDLPQLDATFQYQQGEASLKCIVQYTGTFLGVTNPHVTILYKDGKFSLGDWQMIEDMLDKVDIAKAISEASESDMRACKKLVGLIFDKTIQTKFNFTLGDASAKDGSLKFNLKWTYDITIVIPGAPDIHIPGLKLPNLPLTVSPPYKLSELHQLLVNSILASIKDIGAALLDPDNVTQFLILIAVMKAKEWTKDLIEGLLCRKANTENVRQRGEEIADENANEMDKPDNSGNKAIESAKTTISATSLATALGGLATAVELGLDFGIFIGGAIGLLTALIPVSDNKKRLEELKKKATDHGQRTDSSVQDAKDFVGKVLNLSMTPNPPVSKYLPNETYESTIELNWEANKPNWPGFDYGNFENVVWEVRMGLVDNVDDPSMHHLTSDSFSLTYSDPSFAFGSTVYSYIRARETVRGNPYYSANWTRAQPAVHVPWLHPVPQVEFQVSAVKPYSCIVSVPDAAARKYHVQVVGTDSSSTTVLYEVDSVVASTGTISLDIGIYNFIPANSATTACLARVKAVSSDPSTSHDSPYTDSPILTPVAASGNLQTKYIEGAVVVSWDQPGFGTDDFDLLVVQKDGTLDTTVTLRPMSTTDGQRQVSLTGPSIIRGAKFTIAARAKPPLADSLGLFAFLTYEIPQTLLPTPWIDAESYYDIERQEVNLALKFVSQPPSNLQFVLQVHPATGPLPDPIKGIHGASSLGNNFVSFVAPLDIATAHTTASITVASLDPVAGQQGDFSEPWKFPIIPQSLPACKPSAAFTSTGSVRVSWSWDGLTEPIAQRVEMVLKTPDRTFSATRTVRRPDSVTIFTMEQSENLFTPGQKVGIECKSLVPSLAGGLASIDFTIPGSNGWTPYALINGFPVGSLCTMASISRSGSNSIQLWWTSPDGSIQTALQQNSNWLGSRFMGPSTVANSGSCLTGTTRSNFHQEIWWITENGAIDGKFWLQDGLGWRSPGTDSYPFNKRDQASTKAGGSMTCISRPGPRMRMDVWWVAPTGAIGNARWNSSDGWGHVFNAAPSGTVGFGSSISGLTAQSLDGTTVDIFYIYEGGGIGGAYSHDPDAVTGYALYKLSPVGTARLDGGFTSIQLSPQQIALFWISYQGSVEMFVLTRNNSDVSGWDRKRQALTEHGSALGTSGIAALSTGANRFSVWWNGPQGTSTDLRRIDVDLAKEAAQWRVYEQLGVGSCRKTRTLLLGSVDRDRRHLWYVGPTSTMKGMSFGGSHQWVCQAEFVLNVGANPDPSGTTAILWRPIVQGVLRESHCSVVSLNATCCFTQCADMGNMTYLSDDISGGCGHAWHGTLANARKGLDVLPSSGKVSPAPMGSYEVYAGCQ</sequence>
<evidence type="ECO:0000313" key="1">
    <source>
        <dbReference type="EMBL" id="KAH7243049.1"/>
    </source>
</evidence>
<dbReference type="Gene3D" id="3.60.15.10">
    <property type="entry name" value="Ribonuclease Z/Hydroxyacylglutathione hydrolase-like"/>
    <property type="match status" value="1"/>
</dbReference>
<dbReference type="InterPro" id="IPR036866">
    <property type="entry name" value="RibonucZ/Hydroxyglut_hydro"/>
</dbReference>
<protein>
    <submittedName>
        <fullName evidence="1">Uncharacterized protein</fullName>
    </submittedName>
</protein>
<dbReference type="Proteomes" id="UP000736672">
    <property type="component" value="Unassembled WGS sequence"/>
</dbReference>
<evidence type="ECO:0000313" key="2">
    <source>
        <dbReference type="Proteomes" id="UP000736672"/>
    </source>
</evidence>
<accession>A0A9P9GNX3</accession>